<keyword evidence="1" id="KW-1133">Transmembrane helix</keyword>
<proteinExistence type="predicted"/>
<keyword evidence="3" id="KW-1185">Reference proteome</keyword>
<evidence type="ECO:0000256" key="1">
    <source>
        <dbReference type="SAM" id="Phobius"/>
    </source>
</evidence>
<keyword evidence="1" id="KW-0812">Transmembrane</keyword>
<reference evidence="2 3" key="1">
    <citation type="submission" date="2024-01" db="EMBL/GenBank/DDBJ databases">
        <title>The genomes of 5 underutilized Papilionoideae crops provide insights into root nodulation and disease resistanc.</title>
        <authorList>
            <person name="Jiang F."/>
        </authorList>
    </citation>
    <scope>NUCLEOTIDE SEQUENCE [LARGE SCALE GENOMIC DNA]</scope>
    <source>
        <strain evidence="2">LVBAO_FW01</strain>
        <tissue evidence="2">Leaves</tissue>
    </source>
</reference>
<gene>
    <name evidence="2" type="ORF">VNO77_39338</name>
</gene>
<accession>A0AAN9KAX3</accession>
<dbReference type="Proteomes" id="UP001367508">
    <property type="component" value="Unassembled WGS sequence"/>
</dbReference>
<dbReference type="EMBL" id="JAYMYQ010000009">
    <property type="protein sequence ID" value="KAK7314127.1"/>
    <property type="molecule type" value="Genomic_DNA"/>
</dbReference>
<evidence type="ECO:0000313" key="2">
    <source>
        <dbReference type="EMBL" id="KAK7314127.1"/>
    </source>
</evidence>
<evidence type="ECO:0000313" key="3">
    <source>
        <dbReference type="Proteomes" id="UP001367508"/>
    </source>
</evidence>
<organism evidence="2 3">
    <name type="scientific">Canavalia gladiata</name>
    <name type="common">Sword bean</name>
    <name type="synonym">Dolichos gladiatus</name>
    <dbReference type="NCBI Taxonomy" id="3824"/>
    <lineage>
        <taxon>Eukaryota</taxon>
        <taxon>Viridiplantae</taxon>
        <taxon>Streptophyta</taxon>
        <taxon>Embryophyta</taxon>
        <taxon>Tracheophyta</taxon>
        <taxon>Spermatophyta</taxon>
        <taxon>Magnoliopsida</taxon>
        <taxon>eudicotyledons</taxon>
        <taxon>Gunneridae</taxon>
        <taxon>Pentapetalae</taxon>
        <taxon>rosids</taxon>
        <taxon>fabids</taxon>
        <taxon>Fabales</taxon>
        <taxon>Fabaceae</taxon>
        <taxon>Papilionoideae</taxon>
        <taxon>50 kb inversion clade</taxon>
        <taxon>NPAAA clade</taxon>
        <taxon>indigoferoid/millettioid clade</taxon>
        <taxon>Phaseoleae</taxon>
        <taxon>Canavalia</taxon>
    </lineage>
</organism>
<keyword evidence="1" id="KW-0472">Membrane</keyword>
<feature type="transmembrane region" description="Helical" evidence="1">
    <location>
        <begin position="27"/>
        <end position="51"/>
    </location>
</feature>
<name>A0AAN9KAX3_CANGL</name>
<protein>
    <submittedName>
        <fullName evidence="2">Uncharacterized protein</fullName>
    </submittedName>
</protein>
<sequence length="89" mass="10673">MFKHTNSGMYSNKTALSSKFMMLSSPFSLFSIFLPSTLPSIFFQCVLLFFFSSRYTRMYTYMYIENMYMYWIHMCPWYVNGSVTFNVFA</sequence>
<comment type="caution">
    <text evidence="2">The sequence shown here is derived from an EMBL/GenBank/DDBJ whole genome shotgun (WGS) entry which is preliminary data.</text>
</comment>
<dbReference type="AlphaFoldDB" id="A0AAN9KAX3"/>